<dbReference type="EMBL" id="JAINUF010000014">
    <property type="protein sequence ID" value="KAJ8342870.1"/>
    <property type="molecule type" value="Genomic_DNA"/>
</dbReference>
<accession>A0A9Q1IJH8</accession>
<name>A0A9Q1IJH8_SYNKA</name>
<dbReference type="AlphaFoldDB" id="A0A9Q1IJH8"/>
<keyword evidence="3" id="KW-1185">Reference proteome</keyword>
<evidence type="ECO:0000313" key="2">
    <source>
        <dbReference type="EMBL" id="KAJ8342870.1"/>
    </source>
</evidence>
<sequence length="138" mass="14831">MTAPATGDESAPGRGRDRKRTDQGSLDIHSQPWKGWNAGDRAQGSAAPYPGARPDSRLRLQRLASFRLDPRHLCVSAARGPACNTTAPLITANSNGEPLRAAFVPGKTDGRACQTWRAKARARQHGAGEECSEQGTWQ</sequence>
<organism evidence="2 3">
    <name type="scientific">Synaphobranchus kaupii</name>
    <name type="common">Kaup's arrowtooth eel</name>
    <dbReference type="NCBI Taxonomy" id="118154"/>
    <lineage>
        <taxon>Eukaryota</taxon>
        <taxon>Metazoa</taxon>
        <taxon>Chordata</taxon>
        <taxon>Craniata</taxon>
        <taxon>Vertebrata</taxon>
        <taxon>Euteleostomi</taxon>
        <taxon>Actinopterygii</taxon>
        <taxon>Neopterygii</taxon>
        <taxon>Teleostei</taxon>
        <taxon>Anguilliformes</taxon>
        <taxon>Synaphobranchidae</taxon>
        <taxon>Synaphobranchus</taxon>
    </lineage>
</organism>
<evidence type="ECO:0000313" key="3">
    <source>
        <dbReference type="Proteomes" id="UP001152622"/>
    </source>
</evidence>
<proteinExistence type="predicted"/>
<comment type="caution">
    <text evidence="2">The sequence shown here is derived from an EMBL/GenBank/DDBJ whole genome shotgun (WGS) entry which is preliminary data.</text>
</comment>
<gene>
    <name evidence="2" type="ORF">SKAU_G00327980</name>
</gene>
<reference evidence="2" key="1">
    <citation type="journal article" date="2023" name="Science">
        <title>Genome structures resolve the early diversification of teleost fishes.</title>
        <authorList>
            <person name="Parey E."/>
            <person name="Louis A."/>
            <person name="Montfort J."/>
            <person name="Bouchez O."/>
            <person name="Roques C."/>
            <person name="Iampietro C."/>
            <person name="Lluch J."/>
            <person name="Castinel A."/>
            <person name="Donnadieu C."/>
            <person name="Desvignes T."/>
            <person name="Floi Bucao C."/>
            <person name="Jouanno E."/>
            <person name="Wen M."/>
            <person name="Mejri S."/>
            <person name="Dirks R."/>
            <person name="Jansen H."/>
            <person name="Henkel C."/>
            <person name="Chen W.J."/>
            <person name="Zahm M."/>
            <person name="Cabau C."/>
            <person name="Klopp C."/>
            <person name="Thompson A.W."/>
            <person name="Robinson-Rechavi M."/>
            <person name="Braasch I."/>
            <person name="Lecointre G."/>
            <person name="Bobe J."/>
            <person name="Postlethwait J.H."/>
            <person name="Berthelot C."/>
            <person name="Roest Crollius H."/>
            <person name="Guiguen Y."/>
        </authorList>
    </citation>
    <scope>NUCLEOTIDE SEQUENCE</scope>
    <source>
        <strain evidence="2">WJC10195</strain>
    </source>
</reference>
<feature type="region of interest" description="Disordered" evidence="1">
    <location>
        <begin position="1"/>
        <end position="55"/>
    </location>
</feature>
<dbReference type="Proteomes" id="UP001152622">
    <property type="component" value="Chromosome 14"/>
</dbReference>
<evidence type="ECO:0000256" key="1">
    <source>
        <dbReference type="SAM" id="MobiDB-lite"/>
    </source>
</evidence>
<protein>
    <submittedName>
        <fullName evidence="2">Uncharacterized protein</fullName>
    </submittedName>
</protein>